<reference evidence="1" key="2">
    <citation type="submission" date="2020-09" db="EMBL/GenBank/DDBJ databases">
        <authorList>
            <person name="Sun Q."/>
            <person name="Ohkuma M."/>
        </authorList>
    </citation>
    <scope>NUCLEOTIDE SEQUENCE</scope>
    <source>
        <strain evidence="1">JCM 4386</strain>
    </source>
</reference>
<dbReference type="AlphaFoldDB" id="A0A918FSE3"/>
<gene>
    <name evidence="1" type="ORF">GCM10010269_14160</name>
</gene>
<protein>
    <submittedName>
        <fullName evidence="1">Uncharacterized protein</fullName>
    </submittedName>
</protein>
<dbReference type="Proteomes" id="UP000606194">
    <property type="component" value="Unassembled WGS sequence"/>
</dbReference>
<sequence length="62" mass="6702">MTRQRPYAASQFGLLESGDCGHAGILPRALPARAGPRQGPCMRQAPEREALRGLTVSEIRQA</sequence>
<evidence type="ECO:0000313" key="1">
    <source>
        <dbReference type="EMBL" id="GGR76170.1"/>
    </source>
</evidence>
<reference evidence="1" key="1">
    <citation type="journal article" date="2014" name="Int. J. Syst. Evol. Microbiol.">
        <title>Complete genome sequence of Corynebacterium casei LMG S-19264T (=DSM 44701T), isolated from a smear-ripened cheese.</title>
        <authorList>
            <consortium name="US DOE Joint Genome Institute (JGI-PGF)"/>
            <person name="Walter F."/>
            <person name="Albersmeier A."/>
            <person name="Kalinowski J."/>
            <person name="Ruckert C."/>
        </authorList>
    </citation>
    <scope>NUCLEOTIDE SEQUENCE</scope>
    <source>
        <strain evidence="1">JCM 4386</strain>
    </source>
</reference>
<name>A0A918FSE3_9ACTN</name>
<keyword evidence="2" id="KW-1185">Reference proteome</keyword>
<comment type="caution">
    <text evidence="1">The sequence shown here is derived from an EMBL/GenBank/DDBJ whole genome shotgun (WGS) entry which is preliminary data.</text>
</comment>
<accession>A0A918FSE3</accession>
<dbReference type="EMBL" id="BMTL01000005">
    <property type="protein sequence ID" value="GGR76170.1"/>
    <property type="molecule type" value="Genomic_DNA"/>
</dbReference>
<evidence type="ECO:0000313" key="2">
    <source>
        <dbReference type="Proteomes" id="UP000606194"/>
    </source>
</evidence>
<proteinExistence type="predicted"/>
<organism evidence="1 2">
    <name type="scientific">Streptomyces humidus</name>
    <dbReference type="NCBI Taxonomy" id="52259"/>
    <lineage>
        <taxon>Bacteria</taxon>
        <taxon>Bacillati</taxon>
        <taxon>Actinomycetota</taxon>
        <taxon>Actinomycetes</taxon>
        <taxon>Kitasatosporales</taxon>
        <taxon>Streptomycetaceae</taxon>
        <taxon>Streptomyces</taxon>
    </lineage>
</organism>